<proteinExistence type="predicted"/>
<reference evidence="2 3" key="1">
    <citation type="submission" date="2016-10" db="EMBL/GenBank/DDBJ databases">
        <authorList>
            <person name="de Groot N.N."/>
        </authorList>
    </citation>
    <scope>NUCLEOTIDE SEQUENCE [LARGE SCALE GENOMIC DNA]</scope>
    <source>
        <strain evidence="3">E92,LMG 26720,CCM 7988</strain>
    </source>
</reference>
<feature type="transmembrane region" description="Helical" evidence="1">
    <location>
        <begin position="20"/>
        <end position="40"/>
    </location>
</feature>
<dbReference type="STRING" id="1079859.SAMN04515674_101206"/>
<organism evidence="2 3">
    <name type="scientific">Pseudarcicella hirudinis</name>
    <dbReference type="NCBI Taxonomy" id="1079859"/>
    <lineage>
        <taxon>Bacteria</taxon>
        <taxon>Pseudomonadati</taxon>
        <taxon>Bacteroidota</taxon>
        <taxon>Cytophagia</taxon>
        <taxon>Cytophagales</taxon>
        <taxon>Flectobacillaceae</taxon>
        <taxon>Pseudarcicella</taxon>
    </lineage>
</organism>
<evidence type="ECO:0000313" key="3">
    <source>
        <dbReference type="Proteomes" id="UP000199306"/>
    </source>
</evidence>
<keyword evidence="1" id="KW-1133">Transmembrane helix</keyword>
<evidence type="ECO:0000256" key="1">
    <source>
        <dbReference type="SAM" id="Phobius"/>
    </source>
</evidence>
<dbReference type="OrthoDB" id="963220at2"/>
<name>A0A1I5MA54_9BACT</name>
<keyword evidence="1" id="KW-0812">Transmembrane</keyword>
<dbReference type="EMBL" id="FOXH01000001">
    <property type="protein sequence ID" value="SFP06390.1"/>
    <property type="molecule type" value="Genomic_DNA"/>
</dbReference>
<keyword evidence="3" id="KW-1185">Reference proteome</keyword>
<keyword evidence="1" id="KW-0472">Membrane</keyword>
<accession>A0A1I5MA54</accession>
<feature type="transmembrane region" description="Helical" evidence="1">
    <location>
        <begin position="74"/>
        <end position="95"/>
    </location>
</feature>
<protein>
    <submittedName>
        <fullName evidence="2">Uncharacterized protein</fullName>
    </submittedName>
</protein>
<dbReference type="Proteomes" id="UP000199306">
    <property type="component" value="Unassembled WGS sequence"/>
</dbReference>
<dbReference type="RefSeq" id="WP_092010794.1">
    <property type="nucleotide sequence ID" value="NZ_FOXH01000001.1"/>
</dbReference>
<evidence type="ECO:0000313" key="2">
    <source>
        <dbReference type="EMBL" id="SFP06390.1"/>
    </source>
</evidence>
<dbReference type="AlphaFoldDB" id="A0A1I5MA54"/>
<sequence length="96" mass="10621">METPSNYPTNFALKAENNRAIWSAAAIMIQANVLAPLTLLSMNTYHGGDWQLACCITCFFMVVIPVLSAQPMLWVARAFLLSTSVHLAIILFNFLS</sequence>
<feature type="transmembrane region" description="Helical" evidence="1">
    <location>
        <begin position="52"/>
        <end position="68"/>
    </location>
</feature>
<gene>
    <name evidence="2" type="ORF">SAMN04515674_101206</name>
</gene>